<comment type="caution">
    <text evidence="2">The sequence shown here is derived from an EMBL/GenBank/DDBJ whole genome shotgun (WGS) entry which is preliminary data.</text>
</comment>
<reference evidence="2 3" key="1">
    <citation type="journal article" date="2015" name="Genome Announc.">
        <title>Expanding the biotechnology potential of lactobacilli through comparative genomics of 213 strains and associated genera.</title>
        <authorList>
            <person name="Sun Z."/>
            <person name="Harris H.M."/>
            <person name="McCann A."/>
            <person name="Guo C."/>
            <person name="Argimon S."/>
            <person name="Zhang W."/>
            <person name="Yang X."/>
            <person name="Jeffery I.B."/>
            <person name="Cooney J.C."/>
            <person name="Kagawa T.F."/>
            <person name="Liu W."/>
            <person name="Song Y."/>
            <person name="Salvetti E."/>
            <person name="Wrobel A."/>
            <person name="Rasinkangas P."/>
            <person name="Parkhill J."/>
            <person name="Rea M.C."/>
            <person name="O'Sullivan O."/>
            <person name="Ritari J."/>
            <person name="Douillard F.P."/>
            <person name="Paul Ross R."/>
            <person name="Yang R."/>
            <person name="Briner A.E."/>
            <person name="Felis G.E."/>
            <person name="de Vos W.M."/>
            <person name="Barrangou R."/>
            <person name="Klaenhammer T.R."/>
            <person name="Caufield P.W."/>
            <person name="Cui Y."/>
            <person name="Zhang H."/>
            <person name="O'Toole P.W."/>
        </authorList>
    </citation>
    <scope>NUCLEOTIDE SEQUENCE [LARGE SCALE GENOMIC DNA]</scope>
    <source>
        <strain evidence="2 3">DSM 20003</strain>
    </source>
</reference>
<evidence type="ECO:0000256" key="1">
    <source>
        <dbReference type="SAM" id="MobiDB-lite"/>
    </source>
</evidence>
<proteinExistence type="predicted"/>
<dbReference type="Pfam" id="PF04860">
    <property type="entry name" value="Phage_portal"/>
    <property type="match status" value="1"/>
</dbReference>
<name>A0A0R1GX87_9LACO</name>
<dbReference type="PATRIC" id="fig|1423726.3.peg.2813"/>
<gene>
    <name evidence="2" type="ORF">FC07_GL002705</name>
</gene>
<dbReference type="AlphaFoldDB" id="A0A0R1GX87"/>
<feature type="compositionally biased region" description="Low complexity" evidence="1">
    <location>
        <begin position="383"/>
        <end position="396"/>
    </location>
</feature>
<dbReference type="InterPro" id="IPR006944">
    <property type="entry name" value="Phage/GTA_portal"/>
</dbReference>
<dbReference type="STRING" id="1423726.FC07_GL002705"/>
<dbReference type="Proteomes" id="UP000051461">
    <property type="component" value="Unassembled WGS sequence"/>
</dbReference>
<organism evidence="2 3">
    <name type="scientific">Loigolactobacillus bifermentans DSM 20003</name>
    <dbReference type="NCBI Taxonomy" id="1423726"/>
    <lineage>
        <taxon>Bacteria</taxon>
        <taxon>Bacillati</taxon>
        <taxon>Bacillota</taxon>
        <taxon>Bacilli</taxon>
        <taxon>Lactobacillales</taxon>
        <taxon>Lactobacillaceae</taxon>
        <taxon>Loigolactobacillus</taxon>
    </lineage>
</organism>
<dbReference type="EMBL" id="AZDA01000046">
    <property type="protein sequence ID" value="KRK38989.1"/>
    <property type="molecule type" value="Genomic_DNA"/>
</dbReference>
<feature type="region of interest" description="Disordered" evidence="1">
    <location>
        <begin position="371"/>
        <end position="396"/>
    </location>
</feature>
<evidence type="ECO:0000313" key="2">
    <source>
        <dbReference type="EMBL" id="KRK38989.1"/>
    </source>
</evidence>
<protein>
    <submittedName>
        <fullName evidence="2">Portal protein</fullName>
    </submittedName>
</protein>
<accession>A0A0R1GX87</accession>
<evidence type="ECO:0000313" key="3">
    <source>
        <dbReference type="Proteomes" id="UP000051461"/>
    </source>
</evidence>
<sequence length="396" mass="44050">MLERRGWLDDVATSTIRWQSHLVNDANILESSDVYELLSDIANQVVLAEPVVLDANDNEVKNHAALKVLRNPNGYLTGSEFARLQCNLLLLQGDAYPIYVNGQLHLLGDVYTELDDRLTEHYRVGATEIPGAAIRHIKNVGTGYDEGVGLLELGRNTLDGVMNAEQALNEKYKKGGLLAFLLRLDSVITPSNKNQKTLIDAIKKQLDGVSTSGETKIVPLGKGYSIETLESPVEDDKILSYLNVYKPDLGKYLGINVGTYQKLMETDVEKAMMYLHNKVVRPYLKNLAEHYTRLFFDDASGLRLEWRINILDFVPYSVKTTIAYNQVRTAMLMPDDARVMLGHKPAGTKESQQLYISKDLVPLDQIGDVAAAQAKGGDKDDNQSQGSQNLSNQPLQ</sequence>
<keyword evidence="3" id="KW-1185">Reference proteome</keyword>